<evidence type="ECO:0000256" key="1">
    <source>
        <dbReference type="RuleBase" id="RU363044"/>
    </source>
</evidence>
<dbReference type="AlphaFoldDB" id="A0AAE1W3C4"/>
<dbReference type="Gene3D" id="3.40.50.300">
    <property type="entry name" value="P-loop containing nucleotide triphosphate hydrolases"/>
    <property type="match status" value="1"/>
</dbReference>
<keyword evidence="1" id="KW-0227">DNA damage</keyword>
<dbReference type="SUPFAM" id="SSF52540">
    <property type="entry name" value="P-loop containing nucleoside triphosphate hydrolases"/>
    <property type="match status" value="1"/>
</dbReference>
<name>A0AAE1W3C4_9LAMI</name>
<keyword evidence="4" id="KW-1185">Reference proteome</keyword>
<gene>
    <name evidence="3" type="ORF">Sango_2717300</name>
</gene>
<dbReference type="EC" id="5.6.2.3" evidence="1"/>
<keyword evidence="1" id="KW-0234">DNA repair</keyword>
<dbReference type="GO" id="GO:0005524">
    <property type="term" value="F:ATP binding"/>
    <property type="evidence" value="ECO:0007669"/>
    <property type="project" value="UniProtKB-KW"/>
</dbReference>
<keyword evidence="1" id="KW-0233">DNA recombination</keyword>
<dbReference type="PANTHER" id="PTHR10492">
    <property type="match status" value="1"/>
</dbReference>
<comment type="catalytic activity">
    <reaction evidence="1">
        <text>ATP + H2O = ADP + phosphate + H(+)</text>
        <dbReference type="Rhea" id="RHEA:13065"/>
        <dbReference type="ChEBI" id="CHEBI:15377"/>
        <dbReference type="ChEBI" id="CHEBI:15378"/>
        <dbReference type="ChEBI" id="CHEBI:30616"/>
        <dbReference type="ChEBI" id="CHEBI:43474"/>
        <dbReference type="ChEBI" id="CHEBI:456216"/>
        <dbReference type="EC" id="5.6.2.3"/>
    </reaction>
</comment>
<sequence length="396" mass="45422">MYHKIGTLLPSPGTRPRYIQMFIYDTEHEIENRLLENNGLDRGLVDKIKHVLDAHNPFVQTLRQLAQRDDILNYENDKLNTPDDYDHIVRAEIPDKNDEPMLYEVVMRHMIHVNNLHYPTFKQAAEKRGFLEEDDSIRQCLIEARAVRMPSALRRLFATILLYCQPTGVRRLWEENYPYMIEDYPSSSSTNNVLILNRLLHEINSTLLQHKRSLKEFDLPQITEDYQDLRSISSLIEDELSIPIPLDDLNAVSKLNPDQLQAFNTIKHAIMRKQNQTFFVDGPGGTGKTYLYRALLATFRNVGFIMVATATSGIAAIQLPGGRTAYSKLKIPIKLDSSSICNFSKQSEVCQLLDRAATIIWDEAPMADKKAIETVDRTLREMFGVDLPFGGKIMIL</sequence>
<dbReference type="GO" id="GO:0043139">
    <property type="term" value="F:5'-3' DNA helicase activity"/>
    <property type="evidence" value="ECO:0007669"/>
    <property type="project" value="UniProtKB-EC"/>
</dbReference>
<protein>
    <recommendedName>
        <fullName evidence="1">ATP-dependent DNA helicase</fullName>
        <ecNumber evidence="1">5.6.2.3</ecNumber>
    </recommendedName>
</protein>
<dbReference type="EMBL" id="JACGWL010000016">
    <property type="protein sequence ID" value="KAK4385933.1"/>
    <property type="molecule type" value="Genomic_DNA"/>
</dbReference>
<organism evidence="3 4">
    <name type="scientific">Sesamum angolense</name>
    <dbReference type="NCBI Taxonomy" id="2727404"/>
    <lineage>
        <taxon>Eukaryota</taxon>
        <taxon>Viridiplantae</taxon>
        <taxon>Streptophyta</taxon>
        <taxon>Embryophyta</taxon>
        <taxon>Tracheophyta</taxon>
        <taxon>Spermatophyta</taxon>
        <taxon>Magnoliopsida</taxon>
        <taxon>eudicotyledons</taxon>
        <taxon>Gunneridae</taxon>
        <taxon>Pentapetalae</taxon>
        <taxon>asterids</taxon>
        <taxon>lamiids</taxon>
        <taxon>Lamiales</taxon>
        <taxon>Pedaliaceae</taxon>
        <taxon>Sesamum</taxon>
    </lineage>
</organism>
<keyword evidence="1" id="KW-0378">Hydrolase</keyword>
<dbReference type="InterPro" id="IPR010285">
    <property type="entry name" value="DNA_helicase_pif1-like_DEAD"/>
</dbReference>
<dbReference type="Pfam" id="PF05970">
    <property type="entry name" value="PIF1"/>
    <property type="match status" value="1"/>
</dbReference>
<dbReference type="GO" id="GO:0006281">
    <property type="term" value="P:DNA repair"/>
    <property type="evidence" value="ECO:0007669"/>
    <property type="project" value="UniProtKB-KW"/>
</dbReference>
<proteinExistence type="inferred from homology"/>
<dbReference type="GO" id="GO:0016787">
    <property type="term" value="F:hydrolase activity"/>
    <property type="evidence" value="ECO:0007669"/>
    <property type="project" value="UniProtKB-KW"/>
</dbReference>
<comment type="caution">
    <text evidence="3">The sequence shown here is derived from an EMBL/GenBank/DDBJ whole genome shotgun (WGS) entry which is preliminary data.</text>
</comment>
<dbReference type="GO" id="GO:0006310">
    <property type="term" value="P:DNA recombination"/>
    <property type="evidence" value="ECO:0007669"/>
    <property type="project" value="UniProtKB-KW"/>
</dbReference>
<comment type="similarity">
    <text evidence="1">Belongs to the helicase family.</text>
</comment>
<keyword evidence="1" id="KW-0347">Helicase</keyword>
<comment type="cofactor">
    <cofactor evidence="1">
        <name>Mg(2+)</name>
        <dbReference type="ChEBI" id="CHEBI:18420"/>
    </cofactor>
</comment>
<dbReference type="Proteomes" id="UP001289374">
    <property type="component" value="Unassembled WGS sequence"/>
</dbReference>
<evidence type="ECO:0000313" key="4">
    <source>
        <dbReference type="Proteomes" id="UP001289374"/>
    </source>
</evidence>
<evidence type="ECO:0000313" key="3">
    <source>
        <dbReference type="EMBL" id="KAK4385933.1"/>
    </source>
</evidence>
<feature type="domain" description="DNA helicase Pif1-like DEAD-box helicase" evidence="2">
    <location>
        <begin position="254"/>
        <end position="396"/>
    </location>
</feature>
<dbReference type="InterPro" id="IPR027417">
    <property type="entry name" value="P-loop_NTPase"/>
</dbReference>
<keyword evidence="1" id="KW-0067">ATP-binding</keyword>
<reference evidence="3" key="1">
    <citation type="submission" date="2020-06" db="EMBL/GenBank/DDBJ databases">
        <authorList>
            <person name="Li T."/>
            <person name="Hu X."/>
            <person name="Zhang T."/>
            <person name="Song X."/>
            <person name="Zhang H."/>
            <person name="Dai N."/>
            <person name="Sheng W."/>
            <person name="Hou X."/>
            <person name="Wei L."/>
        </authorList>
    </citation>
    <scope>NUCLEOTIDE SEQUENCE</scope>
    <source>
        <strain evidence="3">K16</strain>
        <tissue evidence="3">Leaf</tissue>
    </source>
</reference>
<dbReference type="PANTHER" id="PTHR10492:SF94">
    <property type="entry name" value="ATP-DEPENDENT DNA HELICASE"/>
    <property type="match status" value="1"/>
</dbReference>
<evidence type="ECO:0000259" key="2">
    <source>
        <dbReference type="Pfam" id="PF05970"/>
    </source>
</evidence>
<reference evidence="3" key="2">
    <citation type="journal article" date="2024" name="Plant">
        <title>Genomic evolution and insights into agronomic trait innovations of Sesamum species.</title>
        <authorList>
            <person name="Miao H."/>
            <person name="Wang L."/>
            <person name="Qu L."/>
            <person name="Liu H."/>
            <person name="Sun Y."/>
            <person name="Le M."/>
            <person name="Wang Q."/>
            <person name="Wei S."/>
            <person name="Zheng Y."/>
            <person name="Lin W."/>
            <person name="Duan Y."/>
            <person name="Cao H."/>
            <person name="Xiong S."/>
            <person name="Wang X."/>
            <person name="Wei L."/>
            <person name="Li C."/>
            <person name="Ma Q."/>
            <person name="Ju M."/>
            <person name="Zhao R."/>
            <person name="Li G."/>
            <person name="Mu C."/>
            <person name="Tian Q."/>
            <person name="Mei H."/>
            <person name="Zhang T."/>
            <person name="Gao T."/>
            <person name="Zhang H."/>
        </authorList>
    </citation>
    <scope>NUCLEOTIDE SEQUENCE</scope>
    <source>
        <strain evidence="3">K16</strain>
    </source>
</reference>
<dbReference type="GO" id="GO:0000723">
    <property type="term" value="P:telomere maintenance"/>
    <property type="evidence" value="ECO:0007669"/>
    <property type="project" value="InterPro"/>
</dbReference>
<accession>A0AAE1W3C4</accession>
<keyword evidence="1" id="KW-0547">Nucleotide-binding</keyword>